<organism evidence="1 2">
    <name type="scientific">Virgisporangium aliadipatigenens</name>
    <dbReference type="NCBI Taxonomy" id="741659"/>
    <lineage>
        <taxon>Bacteria</taxon>
        <taxon>Bacillati</taxon>
        <taxon>Actinomycetota</taxon>
        <taxon>Actinomycetes</taxon>
        <taxon>Micromonosporales</taxon>
        <taxon>Micromonosporaceae</taxon>
        <taxon>Virgisporangium</taxon>
    </lineage>
</organism>
<name>A0A8J3YQP7_9ACTN</name>
<evidence type="ECO:0000313" key="2">
    <source>
        <dbReference type="Proteomes" id="UP000619260"/>
    </source>
</evidence>
<sequence length="119" mass="13474">MTEGVDGGRIFRAAWIAGVRRHFPGEPKASYVTPWEDTPEWERRAAAAVYEQVRSFLAVTDGAATKLSREQKGRFVALCWIGQMYAHFGDPKPAYVADWSAMPEWQRETDADIFDHIAV</sequence>
<reference evidence="1" key="1">
    <citation type="submission" date="2021-01" db="EMBL/GenBank/DDBJ databases">
        <title>Whole genome shotgun sequence of Virgisporangium aliadipatigenens NBRC 105644.</title>
        <authorList>
            <person name="Komaki H."/>
            <person name="Tamura T."/>
        </authorList>
    </citation>
    <scope>NUCLEOTIDE SEQUENCE</scope>
    <source>
        <strain evidence="1">NBRC 105644</strain>
    </source>
</reference>
<proteinExistence type="predicted"/>
<dbReference type="RefSeq" id="WP_203902195.1">
    <property type="nucleotide sequence ID" value="NZ_BOPF01000022.1"/>
</dbReference>
<evidence type="ECO:0000313" key="1">
    <source>
        <dbReference type="EMBL" id="GIJ48712.1"/>
    </source>
</evidence>
<keyword evidence="2" id="KW-1185">Reference proteome</keyword>
<dbReference type="AlphaFoldDB" id="A0A8J3YQP7"/>
<protein>
    <submittedName>
        <fullName evidence="1">Uncharacterized protein</fullName>
    </submittedName>
</protein>
<gene>
    <name evidence="1" type="ORF">Val02_55980</name>
</gene>
<dbReference type="Proteomes" id="UP000619260">
    <property type="component" value="Unassembled WGS sequence"/>
</dbReference>
<accession>A0A8J3YQP7</accession>
<dbReference type="EMBL" id="BOPF01000022">
    <property type="protein sequence ID" value="GIJ48712.1"/>
    <property type="molecule type" value="Genomic_DNA"/>
</dbReference>
<comment type="caution">
    <text evidence="1">The sequence shown here is derived from an EMBL/GenBank/DDBJ whole genome shotgun (WGS) entry which is preliminary data.</text>
</comment>